<gene>
    <name evidence="3" type="ORF">KEG57_39065</name>
</gene>
<organism evidence="3 4">
    <name type="scientific">Polyangium jinanense</name>
    <dbReference type="NCBI Taxonomy" id="2829994"/>
    <lineage>
        <taxon>Bacteria</taxon>
        <taxon>Pseudomonadati</taxon>
        <taxon>Myxococcota</taxon>
        <taxon>Polyangia</taxon>
        <taxon>Polyangiales</taxon>
        <taxon>Polyangiaceae</taxon>
        <taxon>Polyangium</taxon>
    </lineage>
</organism>
<dbReference type="Proteomes" id="UP001151081">
    <property type="component" value="Unassembled WGS sequence"/>
</dbReference>
<dbReference type="AlphaFoldDB" id="A0A9X4AXW1"/>
<accession>A0A9X4AXW1</accession>
<feature type="domain" description="Follistatin-like" evidence="2">
    <location>
        <begin position="321"/>
        <end position="339"/>
    </location>
</feature>
<evidence type="ECO:0000259" key="2">
    <source>
        <dbReference type="SMART" id="SM00274"/>
    </source>
</evidence>
<feature type="domain" description="Follistatin-like" evidence="2">
    <location>
        <begin position="301"/>
        <end position="319"/>
    </location>
</feature>
<reference evidence="3 4" key="1">
    <citation type="submission" date="2021-04" db="EMBL/GenBank/DDBJ databases">
        <title>Genome analysis of Polyangium sp.</title>
        <authorList>
            <person name="Li Y."/>
            <person name="Wang J."/>
        </authorList>
    </citation>
    <scope>NUCLEOTIDE SEQUENCE [LARGE SCALE GENOMIC DNA]</scope>
    <source>
        <strain evidence="3 4">SDU14</strain>
    </source>
</reference>
<dbReference type="EMBL" id="JAGTJJ010000040">
    <property type="protein sequence ID" value="MDC3986542.1"/>
    <property type="molecule type" value="Genomic_DNA"/>
</dbReference>
<comment type="caution">
    <text evidence="3">The sequence shown here is derived from an EMBL/GenBank/DDBJ whole genome shotgun (WGS) entry which is preliminary data.</text>
</comment>
<feature type="domain" description="Follistatin-like" evidence="2">
    <location>
        <begin position="404"/>
        <end position="422"/>
    </location>
</feature>
<proteinExistence type="predicted"/>
<feature type="region of interest" description="Disordered" evidence="1">
    <location>
        <begin position="439"/>
        <end position="470"/>
    </location>
</feature>
<feature type="domain" description="Follistatin-like" evidence="2">
    <location>
        <begin position="384"/>
        <end position="402"/>
    </location>
</feature>
<dbReference type="InterPro" id="IPR003645">
    <property type="entry name" value="Fol_N"/>
</dbReference>
<sequence>MSFALVLATSTAAAAVKEPDGSTVPKASADPIQLSTFFANQGEPIDWQVDAAATPNTFSPLCGFTATFMLHGADCPLDFAWYNETGLPPTAADLHVIIPGGAPVGTSFSGTDIKNDPGYKGGLVGFALVGDPNEFCTQTHYSNPAWNQVCTSCNPPAPWITALIYPSKKAANAFYIGFEDGSTSAFSFNNDGDFNDAVYFVTGVTCAGGGQPCDTGKPGICASGVTQCTAAGTTCQELSPAVPEKCNGFDDDCNGTADEGDLCQEGYVCDKGTCVEACSGGEFDCTTGLVCNSAGYCVEPACKEVTCPAGKVCVGGACKGPCDSVVCPHAQVCRVGTCVDPCAGVTCGDNQVCDAGVCVAKCECLPCVAGKACDVSSGLCLDPACLGVICAEGAHCEAGACVDSCMGTLCPAGQACQLGQCKDVEGGVGGSGGSTGASFEVGGGPGHGGSGGTSATGGGTGQGGSGDNGGTGSKSNCGCRMVGDVGGREIAFAGMALVLAAARRRTARKGDRSC</sequence>
<evidence type="ECO:0000313" key="4">
    <source>
        <dbReference type="Proteomes" id="UP001151081"/>
    </source>
</evidence>
<evidence type="ECO:0000256" key="1">
    <source>
        <dbReference type="SAM" id="MobiDB-lite"/>
    </source>
</evidence>
<protein>
    <recommendedName>
        <fullName evidence="2">Follistatin-like domain-containing protein</fullName>
    </recommendedName>
</protein>
<evidence type="ECO:0000313" key="3">
    <source>
        <dbReference type="EMBL" id="MDC3986542.1"/>
    </source>
</evidence>
<name>A0A9X4AXW1_9BACT</name>
<dbReference type="SMART" id="SM00274">
    <property type="entry name" value="FOLN"/>
    <property type="match status" value="5"/>
</dbReference>
<feature type="domain" description="Follistatin-like" evidence="2">
    <location>
        <begin position="341"/>
        <end position="363"/>
    </location>
</feature>
<keyword evidence="4" id="KW-1185">Reference proteome</keyword>